<dbReference type="InterPro" id="IPR058513">
    <property type="entry name" value="DUF8200"/>
</dbReference>
<sequence>MMLSRNIILAVAMVAGASASNASPAEHVVATFARTDIPRSKIVAGGAVFHCEQSQCVARAPSSRTLSLEACKVLAKRFGRVETFGEGGRALPAEKLRACVGGAE</sequence>
<keyword evidence="1" id="KW-0732">Signal</keyword>
<proteinExistence type="predicted"/>
<gene>
    <name evidence="2" type="ORF">DJ019_08135</name>
</gene>
<evidence type="ECO:0000313" key="2">
    <source>
        <dbReference type="EMBL" id="RAK67848.1"/>
    </source>
</evidence>
<dbReference type="NCBIfam" id="NF047636">
    <property type="entry name" value="CC_3452_fam"/>
    <property type="match status" value="1"/>
</dbReference>
<dbReference type="AlphaFoldDB" id="A0A328BRZ7"/>
<dbReference type="InterPro" id="IPR058067">
    <property type="entry name" value="CC_3452-like"/>
</dbReference>
<protein>
    <recommendedName>
        <fullName evidence="4">Secreted protein</fullName>
    </recommendedName>
</protein>
<comment type="caution">
    <text evidence="2">The sequence shown here is derived from an EMBL/GenBank/DDBJ whole genome shotgun (WGS) entry which is preliminary data.</text>
</comment>
<evidence type="ECO:0000313" key="3">
    <source>
        <dbReference type="Proteomes" id="UP000249524"/>
    </source>
</evidence>
<evidence type="ECO:0000256" key="1">
    <source>
        <dbReference type="SAM" id="SignalP"/>
    </source>
</evidence>
<reference evidence="2 3" key="1">
    <citation type="submission" date="2018-05" db="EMBL/GenBank/DDBJ databases">
        <authorList>
            <person name="Lanie J.A."/>
            <person name="Ng W.-L."/>
            <person name="Kazmierczak K.M."/>
            <person name="Andrzejewski T.M."/>
            <person name="Davidsen T.M."/>
            <person name="Wayne K.J."/>
            <person name="Tettelin H."/>
            <person name="Glass J.I."/>
            <person name="Rusch D."/>
            <person name="Podicherti R."/>
            <person name="Tsui H.-C.T."/>
            <person name="Winkler M.E."/>
        </authorList>
    </citation>
    <scope>NUCLEOTIDE SEQUENCE [LARGE SCALE GENOMIC DNA]</scope>
    <source>
        <strain evidence="2 3">BUT-10</strain>
    </source>
</reference>
<name>A0A328BRZ7_9CAUL</name>
<accession>A0A328BRZ7</accession>
<feature type="chain" id="PRO_5016260592" description="Secreted protein" evidence="1">
    <location>
        <begin position="23"/>
        <end position="104"/>
    </location>
</feature>
<dbReference type="Pfam" id="PF26624">
    <property type="entry name" value="DUF8200"/>
    <property type="match status" value="1"/>
</dbReference>
<dbReference type="Proteomes" id="UP000249524">
    <property type="component" value="Unassembled WGS sequence"/>
</dbReference>
<dbReference type="EMBL" id="QFYS01000002">
    <property type="protein sequence ID" value="RAK67848.1"/>
    <property type="molecule type" value="Genomic_DNA"/>
</dbReference>
<evidence type="ECO:0008006" key="4">
    <source>
        <dbReference type="Google" id="ProtNLM"/>
    </source>
</evidence>
<keyword evidence="3" id="KW-1185">Reference proteome</keyword>
<feature type="signal peptide" evidence="1">
    <location>
        <begin position="1"/>
        <end position="22"/>
    </location>
</feature>
<organism evidence="2 3">
    <name type="scientific">Phenylobacterium kunshanense</name>
    <dbReference type="NCBI Taxonomy" id="1445034"/>
    <lineage>
        <taxon>Bacteria</taxon>
        <taxon>Pseudomonadati</taxon>
        <taxon>Pseudomonadota</taxon>
        <taxon>Alphaproteobacteria</taxon>
        <taxon>Caulobacterales</taxon>
        <taxon>Caulobacteraceae</taxon>
        <taxon>Phenylobacterium</taxon>
    </lineage>
</organism>